<name>A0A7K1U7P6_9BACT</name>
<keyword evidence="3" id="KW-1185">Reference proteome</keyword>
<evidence type="ECO:0000313" key="2">
    <source>
        <dbReference type="EMBL" id="MVT10377.1"/>
    </source>
</evidence>
<protein>
    <submittedName>
        <fullName evidence="2">Uncharacterized protein</fullName>
    </submittedName>
</protein>
<accession>A0A7K1U7P6</accession>
<feature type="signal peptide" evidence="1">
    <location>
        <begin position="1"/>
        <end position="22"/>
    </location>
</feature>
<reference evidence="2 3" key="1">
    <citation type="submission" date="2019-12" db="EMBL/GenBank/DDBJ databases">
        <title>Chitinophaga sp. strain ysch24 (GDMCC 1.1355), whole genome shotgun sequence.</title>
        <authorList>
            <person name="Zhang X."/>
        </authorList>
    </citation>
    <scope>NUCLEOTIDE SEQUENCE [LARGE SCALE GENOMIC DNA]</scope>
    <source>
        <strain evidence="3">ysch24</strain>
    </source>
</reference>
<dbReference type="EMBL" id="WRXN01000008">
    <property type="protein sequence ID" value="MVT10377.1"/>
    <property type="molecule type" value="Genomic_DNA"/>
</dbReference>
<organism evidence="2 3">
    <name type="scientific">Chitinophaga tropicalis</name>
    <dbReference type="NCBI Taxonomy" id="2683588"/>
    <lineage>
        <taxon>Bacteria</taxon>
        <taxon>Pseudomonadati</taxon>
        <taxon>Bacteroidota</taxon>
        <taxon>Chitinophagia</taxon>
        <taxon>Chitinophagales</taxon>
        <taxon>Chitinophagaceae</taxon>
        <taxon>Chitinophaga</taxon>
    </lineage>
</organism>
<dbReference type="AlphaFoldDB" id="A0A7K1U7P6"/>
<sequence length="112" mass="11546">MKKARIVLSAVALFALIGGALAFKATRNALGVPYTLTRTVTIGGIAYSAAASFYTSVPNEFFAFTGISTTKYSTTEQLPGVITLTQVGGTATTTIASYGVTLLANTLTANVD</sequence>
<feature type="chain" id="PRO_5029576986" evidence="1">
    <location>
        <begin position="23"/>
        <end position="112"/>
    </location>
</feature>
<evidence type="ECO:0000313" key="3">
    <source>
        <dbReference type="Proteomes" id="UP000461730"/>
    </source>
</evidence>
<gene>
    <name evidence="2" type="ORF">GO493_19050</name>
</gene>
<dbReference type="Proteomes" id="UP000461730">
    <property type="component" value="Unassembled WGS sequence"/>
</dbReference>
<comment type="caution">
    <text evidence="2">The sequence shown here is derived from an EMBL/GenBank/DDBJ whole genome shotgun (WGS) entry which is preliminary data.</text>
</comment>
<keyword evidence="1" id="KW-0732">Signal</keyword>
<evidence type="ECO:0000256" key="1">
    <source>
        <dbReference type="SAM" id="SignalP"/>
    </source>
</evidence>
<dbReference type="RefSeq" id="WP_157307820.1">
    <property type="nucleotide sequence ID" value="NZ_WRXN01000008.1"/>
</dbReference>
<proteinExistence type="predicted"/>